<reference evidence="2 3" key="1">
    <citation type="submission" date="2014-10" db="EMBL/GenBank/DDBJ databases">
        <title>Genome sequence of Micropolyspora internatus JCM3315.</title>
        <authorList>
            <person name="Shin S.-K."/>
            <person name="Yi H."/>
        </authorList>
    </citation>
    <scope>NUCLEOTIDE SEQUENCE [LARGE SCALE GENOMIC DNA]</scope>
    <source>
        <strain evidence="2 3">JCM 3315</strain>
    </source>
</reference>
<comment type="caution">
    <text evidence="2">The sequence shown here is derived from an EMBL/GenBank/DDBJ whole genome shotgun (WGS) entry which is preliminary data.</text>
</comment>
<evidence type="ECO:0000313" key="3">
    <source>
        <dbReference type="Proteomes" id="UP000030848"/>
    </source>
</evidence>
<protein>
    <submittedName>
        <fullName evidence="2">Uncharacterized protein</fullName>
    </submittedName>
</protein>
<evidence type="ECO:0000256" key="1">
    <source>
        <dbReference type="SAM" id="MobiDB-lite"/>
    </source>
</evidence>
<feature type="region of interest" description="Disordered" evidence="1">
    <location>
        <begin position="1"/>
        <end position="39"/>
    </location>
</feature>
<feature type="compositionally biased region" description="Basic and acidic residues" evidence="1">
    <location>
        <begin position="23"/>
        <end position="39"/>
    </location>
</feature>
<proteinExistence type="predicted"/>
<organism evidence="2 3">
    <name type="scientific">Saccharomonospora viridis</name>
    <dbReference type="NCBI Taxonomy" id="1852"/>
    <lineage>
        <taxon>Bacteria</taxon>
        <taxon>Bacillati</taxon>
        <taxon>Actinomycetota</taxon>
        <taxon>Actinomycetes</taxon>
        <taxon>Pseudonocardiales</taxon>
        <taxon>Pseudonocardiaceae</taxon>
        <taxon>Saccharomonospora</taxon>
    </lineage>
</organism>
<gene>
    <name evidence="2" type="ORF">MINT15_39500</name>
</gene>
<dbReference type="EMBL" id="JRZE01000008">
    <property type="protein sequence ID" value="KHF42144.1"/>
    <property type="molecule type" value="Genomic_DNA"/>
</dbReference>
<dbReference type="Proteomes" id="UP000030848">
    <property type="component" value="Unassembled WGS sequence"/>
</dbReference>
<evidence type="ECO:0000313" key="2">
    <source>
        <dbReference type="EMBL" id="KHF42144.1"/>
    </source>
</evidence>
<sequence length="39" mass="4311">MTAFLVEPTDGARSRFSTHSPPGKRESTTTESHRSPTHL</sequence>
<name>A0A837D6T8_9PSEU</name>
<accession>A0A837D6T8</accession>
<dbReference type="AlphaFoldDB" id="A0A837D6T8"/>